<evidence type="ECO:0000256" key="3">
    <source>
        <dbReference type="ARBA" id="ARBA00022989"/>
    </source>
</evidence>
<protein>
    <recommendedName>
        <fullName evidence="9">Methyl-accepting transducer domain-containing protein</fullName>
    </recommendedName>
</protein>
<evidence type="ECO:0000256" key="8">
    <source>
        <dbReference type="SAM" id="Phobius"/>
    </source>
</evidence>
<dbReference type="SMART" id="SM00283">
    <property type="entry name" value="MA"/>
    <property type="match status" value="1"/>
</dbReference>
<dbReference type="Proteomes" id="UP000244173">
    <property type="component" value="Chromosome"/>
</dbReference>
<evidence type="ECO:0000256" key="4">
    <source>
        <dbReference type="ARBA" id="ARBA00023136"/>
    </source>
</evidence>
<dbReference type="SUPFAM" id="SSF58104">
    <property type="entry name" value="Methyl-accepting chemotaxis protein (MCP) signaling domain"/>
    <property type="match status" value="1"/>
</dbReference>
<dbReference type="PRINTS" id="PR00260">
    <property type="entry name" value="CHEMTRNSDUCR"/>
</dbReference>
<keyword evidence="4 8" id="KW-0472">Membrane</keyword>
<feature type="transmembrane region" description="Helical" evidence="8">
    <location>
        <begin position="12"/>
        <end position="32"/>
    </location>
</feature>
<dbReference type="STRING" id="1122240.GCA_000620105_00700"/>
<proteinExistence type="inferred from homology"/>
<dbReference type="PANTHER" id="PTHR32089:SF119">
    <property type="entry name" value="METHYL-ACCEPTING CHEMOTAXIS PROTEIN CTPL"/>
    <property type="match status" value="1"/>
</dbReference>
<evidence type="ECO:0000256" key="5">
    <source>
        <dbReference type="ARBA" id="ARBA00023224"/>
    </source>
</evidence>
<feature type="transmembrane region" description="Helical" evidence="8">
    <location>
        <begin position="185"/>
        <end position="206"/>
    </location>
</feature>
<evidence type="ECO:0000313" key="10">
    <source>
        <dbReference type="EMBL" id="AVY93437.1"/>
    </source>
</evidence>
<feature type="domain" description="Methyl-accepting transducer" evidence="9">
    <location>
        <begin position="267"/>
        <end position="499"/>
    </location>
</feature>
<keyword evidence="3 8" id="KW-1133">Transmembrane helix</keyword>
<dbReference type="KEGG" id="maer:DAI18_04795"/>
<organism evidence="10 11">
    <name type="scientific">Microvirgula aerodenitrificans</name>
    <dbReference type="NCBI Taxonomy" id="57480"/>
    <lineage>
        <taxon>Bacteria</taxon>
        <taxon>Pseudomonadati</taxon>
        <taxon>Pseudomonadota</taxon>
        <taxon>Betaproteobacteria</taxon>
        <taxon>Neisseriales</taxon>
        <taxon>Aquaspirillaceae</taxon>
        <taxon>Microvirgula</taxon>
    </lineage>
</organism>
<dbReference type="AlphaFoldDB" id="A0A2S0P823"/>
<reference evidence="10 11" key="1">
    <citation type="submission" date="2018-04" db="EMBL/GenBank/DDBJ databases">
        <title>Denitrifier Microvirgula.</title>
        <authorList>
            <person name="Anderson E."/>
            <person name="Jang J."/>
            <person name="Ishii S."/>
        </authorList>
    </citation>
    <scope>NUCLEOTIDE SEQUENCE [LARGE SCALE GENOMIC DNA]</scope>
    <source>
        <strain evidence="10 11">BE2.4</strain>
    </source>
</reference>
<dbReference type="GO" id="GO:0007165">
    <property type="term" value="P:signal transduction"/>
    <property type="evidence" value="ECO:0007669"/>
    <property type="project" value="UniProtKB-KW"/>
</dbReference>
<gene>
    <name evidence="10" type="ORF">DAI18_04795</name>
</gene>
<dbReference type="Gene3D" id="1.10.287.950">
    <property type="entry name" value="Methyl-accepting chemotaxis protein"/>
    <property type="match status" value="1"/>
</dbReference>
<dbReference type="Pfam" id="PF00015">
    <property type="entry name" value="MCPsignal"/>
    <property type="match status" value="1"/>
</dbReference>
<dbReference type="EMBL" id="CP028519">
    <property type="protein sequence ID" value="AVY93437.1"/>
    <property type="molecule type" value="Genomic_DNA"/>
</dbReference>
<dbReference type="GO" id="GO:0016020">
    <property type="term" value="C:membrane"/>
    <property type="evidence" value="ECO:0007669"/>
    <property type="project" value="UniProtKB-SubCell"/>
</dbReference>
<dbReference type="GO" id="GO:0006935">
    <property type="term" value="P:chemotaxis"/>
    <property type="evidence" value="ECO:0007669"/>
    <property type="project" value="InterPro"/>
</dbReference>
<sequence>MRLSMNRVGPLLKGFMLLSIGLILALTIVPLLRLQQLSALYDTNRNVVEPLVAGLAEVRYDFVQIQQFMTDTAATGNADSLKEAAKARDDALARLDDIARLAPPLRDDSQALASAARHLYDTGIRMAAAYQQSREAGNAIMQAPDGFDAQTSASDQRLQALREKIVTEARDSGAKQLNALDMTRYGLILLCLISLAVVIIASWGLYRSIFRQLGCEPVTARKLTQSIADGDFTHTIKTGASSENSLLTALVNMQSRWRDILSRLNQQAQVLQRVSVDVGAHAHSLSGNSRQQTLATDAIASATEQLSVAIDTMLDATRKVEESGESALQGEASIRSVVNLVTHAATTVGQAADEIQQLDEKIVEIDHIVQLIRDVADQTNLLALNAAIEAARAGESGRGFAVVADEVRKLAERTATATESINRVTIDVTGLTRQAVRSIHDGAEQVQSTVSDANQALAIMSDVRQDADTARSELGRILAALSETRTGALDIARRVEQVASMTANNHQATENLASTTDTLNATVEALEQTVAIFRLPASHT</sequence>
<keyword evidence="2 8" id="KW-0812">Transmembrane</keyword>
<comment type="similarity">
    <text evidence="6">Belongs to the methyl-accepting chemotaxis (MCP) protein family.</text>
</comment>
<dbReference type="InterPro" id="IPR004090">
    <property type="entry name" value="Chemotax_Me-accpt_rcpt"/>
</dbReference>
<evidence type="ECO:0000256" key="1">
    <source>
        <dbReference type="ARBA" id="ARBA00004141"/>
    </source>
</evidence>
<evidence type="ECO:0000259" key="9">
    <source>
        <dbReference type="PROSITE" id="PS50111"/>
    </source>
</evidence>
<accession>A0A2S0P823</accession>
<dbReference type="PROSITE" id="PS50111">
    <property type="entry name" value="CHEMOTAXIS_TRANSDUC_2"/>
    <property type="match status" value="1"/>
</dbReference>
<evidence type="ECO:0000256" key="6">
    <source>
        <dbReference type="ARBA" id="ARBA00029447"/>
    </source>
</evidence>
<dbReference type="InterPro" id="IPR004089">
    <property type="entry name" value="MCPsignal_dom"/>
</dbReference>
<dbReference type="GO" id="GO:0004888">
    <property type="term" value="F:transmembrane signaling receptor activity"/>
    <property type="evidence" value="ECO:0007669"/>
    <property type="project" value="InterPro"/>
</dbReference>
<dbReference type="PANTHER" id="PTHR32089">
    <property type="entry name" value="METHYL-ACCEPTING CHEMOTAXIS PROTEIN MCPB"/>
    <property type="match status" value="1"/>
</dbReference>
<comment type="subcellular location">
    <subcellularLocation>
        <location evidence="1">Membrane</location>
        <topology evidence="1">Multi-pass membrane protein</topology>
    </subcellularLocation>
</comment>
<evidence type="ECO:0000256" key="2">
    <source>
        <dbReference type="ARBA" id="ARBA00022692"/>
    </source>
</evidence>
<keyword evidence="5 7" id="KW-0807">Transducer</keyword>
<evidence type="ECO:0000256" key="7">
    <source>
        <dbReference type="PROSITE-ProRule" id="PRU00284"/>
    </source>
</evidence>
<keyword evidence="11" id="KW-1185">Reference proteome</keyword>
<evidence type="ECO:0000313" key="11">
    <source>
        <dbReference type="Proteomes" id="UP000244173"/>
    </source>
</evidence>
<name>A0A2S0P823_9NEIS</name>